<dbReference type="PANTHER" id="PTHR12911">
    <property type="entry name" value="SAD1/UNC-84-LIKE PROTEIN-RELATED"/>
    <property type="match status" value="1"/>
</dbReference>
<dbReference type="InterPro" id="IPR012919">
    <property type="entry name" value="SUN_dom"/>
</dbReference>
<evidence type="ECO:0000256" key="2">
    <source>
        <dbReference type="ARBA" id="ARBA00022692"/>
    </source>
</evidence>
<gene>
    <name evidence="6" type="primary">Sun2_1</name>
    <name evidence="6" type="ORF">HALSEN_R05481</name>
</gene>
<dbReference type="GO" id="GO:0005637">
    <property type="term" value="C:nuclear inner membrane"/>
    <property type="evidence" value="ECO:0007669"/>
    <property type="project" value="UniProtKB-SubCell"/>
</dbReference>
<organism evidence="6 7">
    <name type="scientific">Halcyon senegalensis</name>
    <dbReference type="NCBI Taxonomy" id="342381"/>
    <lineage>
        <taxon>Eukaryota</taxon>
        <taxon>Metazoa</taxon>
        <taxon>Chordata</taxon>
        <taxon>Craniata</taxon>
        <taxon>Vertebrata</taxon>
        <taxon>Euteleostomi</taxon>
        <taxon>Archelosauria</taxon>
        <taxon>Archosauria</taxon>
        <taxon>Dinosauria</taxon>
        <taxon>Saurischia</taxon>
        <taxon>Theropoda</taxon>
        <taxon>Coelurosauria</taxon>
        <taxon>Aves</taxon>
        <taxon>Neognathae</taxon>
        <taxon>Neoaves</taxon>
        <taxon>Telluraves</taxon>
        <taxon>Coraciimorphae</taxon>
        <taxon>Coraciiformes</taxon>
        <taxon>Alcedinidae</taxon>
        <taxon>Halcyon</taxon>
    </lineage>
</organism>
<keyword evidence="3" id="KW-1133">Transmembrane helix</keyword>
<dbReference type="AlphaFoldDB" id="A0A851Z8C1"/>
<dbReference type="PROSITE" id="PS51469">
    <property type="entry name" value="SUN"/>
    <property type="match status" value="1"/>
</dbReference>
<accession>A0A851Z8C1</accession>
<feature type="non-terminal residue" evidence="6">
    <location>
        <position position="108"/>
    </location>
</feature>
<dbReference type="OrthoDB" id="342281at2759"/>
<dbReference type="EMBL" id="WBNJ01000540">
    <property type="protein sequence ID" value="NXD86288.1"/>
    <property type="molecule type" value="Genomic_DNA"/>
</dbReference>
<evidence type="ECO:0000256" key="4">
    <source>
        <dbReference type="ARBA" id="ARBA00023136"/>
    </source>
</evidence>
<feature type="non-terminal residue" evidence="6">
    <location>
        <position position="1"/>
    </location>
</feature>
<evidence type="ECO:0000256" key="1">
    <source>
        <dbReference type="ARBA" id="ARBA00004540"/>
    </source>
</evidence>
<evidence type="ECO:0000313" key="7">
    <source>
        <dbReference type="Proteomes" id="UP000648918"/>
    </source>
</evidence>
<sequence length="108" mass="11777">IALAICFQPESSLGHCWPSQGSQTEVLIQMPTQIRPMAITIEQTSKTASLLGTVTDMPRKFTVTGLDEDSKEEILLGTFTYAVQKEPTQTFLLQVQGVCMSKEARAGA</sequence>
<dbReference type="Pfam" id="PF07738">
    <property type="entry name" value="Sad1_UNC"/>
    <property type="match status" value="1"/>
</dbReference>
<comment type="caution">
    <text evidence="6">The sequence shown here is derived from an EMBL/GenBank/DDBJ whole genome shotgun (WGS) entry which is preliminary data.</text>
</comment>
<dbReference type="Gene3D" id="2.60.120.260">
    <property type="entry name" value="Galactose-binding domain-like"/>
    <property type="match status" value="1"/>
</dbReference>
<protein>
    <submittedName>
        <fullName evidence="6">SUN2 protein</fullName>
    </submittedName>
</protein>
<evidence type="ECO:0000313" key="6">
    <source>
        <dbReference type="EMBL" id="NXD86288.1"/>
    </source>
</evidence>
<name>A0A851Z8C1_9AVES</name>
<dbReference type="PANTHER" id="PTHR12911:SF24">
    <property type="entry name" value="SUN DOMAIN-CONTAINING PROTEIN 3"/>
    <property type="match status" value="1"/>
</dbReference>
<dbReference type="InterPro" id="IPR045119">
    <property type="entry name" value="SUN1-5"/>
</dbReference>
<keyword evidence="7" id="KW-1185">Reference proteome</keyword>
<dbReference type="GO" id="GO:0043495">
    <property type="term" value="F:protein-membrane adaptor activity"/>
    <property type="evidence" value="ECO:0007669"/>
    <property type="project" value="TreeGrafter"/>
</dbReference>
<dbReference type="Proteomes" id="UP000648918">
    <property type="component" value="Unassembled WGS sequence"/>
</dbReference>
<proteinExistence type="predicted"/>
<comment type="subcellular location">
    <subcellularLocation>
        <location evidence="1">Nucleus inner membrane</location>
    </subcellularLocation>
</comment>
<dbReference type="GO" id="GO:0034993">
    <property type="term" value="C:meiotic nuclear membrane microtubule tethering complex"/>
    <property type="evidence" value="ECO:0007669"/>
    <property type="project" value="TreeGrafter"/>
</dbReference>
<evidence type="ECO:0000259" key="5">
    <source>
        <dbReference type="PROSITE" id="PS51469"/>
    </source>
</evidence>
<feature type="domain" description="SUN" evidence="5">
    <location>
        <begin position="1"/>
        <end position="108"/>
    </location>
</feature>
<reference evidence="6" key="1">
    <citation type="submission" date="2019-09" db="EMBL/GenBank/DDBJ databases">
        <title>Bird 10,000 Genomes (B10K) Project - Family phase.</title>
        <authorList>
            <person name="Zhang G."/>
        </authorList>
    </citation>
    <scope>NUCLEOTIDE SEQUENCE</scope>
    <source>
        <strain evidence="6">B10K-DU-024-03</strain>
        <tissue evidence="6">Muscle</tissue>
    </source>
</reference>
<keyword evidence="4" id="KW-0472">Membrane</keyword>
<evidence type="ECO:0000256" key="3">
    <source>
        <dbReference type="ARBA" id="ARBA00022989"/>
    </source>
</evidence>
<keyword evidence="2" id="KW-0812">Transmembrane</keyword>